<organism evidence="2 3">
    <name type="scientific">Streptomyces beihaiensis</name>
    <dbReference type="NCBI Taxonomy" id="2984495"/>
    <lineage>
        <taxon>Bacteria</taxon>
        <taxon>Bacillati</taxon>
        <taxon>Actinomycetota</taxon>
        <taxon>Actinomycetes</taxon>
        <taxon>Kitasatosporales</taxon>
        <taxon>Streptomycetaceae</taxon>
        <taxon>Streptomyces</taxon>
    </lineage>
</organism>
<reference evidence="2" key="1">
    <citation type="submission" date="2022-10" db="EMBL/GenBank/DDBJ databases">
        <title>Streptomyces beihaiensis sp. nov., a chitin degrading actinobacterium, isolated from shrimp pond soil.</title>
        <authorList>
            <person name="Xie J."/>
            <person name="Shen N."/>
        </authorList>
    </citation>
    <scope>NUCLEOTIDE SEQUENCE</scope>
    <source>
        <strain evidence="2">GXMU-J5</strain>
    </source>
</reference>
<evidence type="ECO:0000313" key="2">
    <source>
        <dbReference type="EMBL" id="MCX3062796.1"/>
    </source>
</evidence>
<sequence>MTAIRTAAATALLTATALSLAAPAAVAAHASSDPFRVSVTPTTIAAGGKVTLRAEGCGGSTTVSSGVFDTVTIARHHRTAVATVDRDARQGAIYSVRFTCSKGGSRTVDLTIAGGRPVNPTPPPPPVRHHGVRAGVGGSVGHFDLPQIGVGAALIAGTLGAAYRRARRRAGDAGT</sequence>
<gene>
    <name evidence="2" type="ORF">OFY01_24165</name>
</gene>
<dbReference type="EMBL" id="JAPHNL010000282">
    <property type="protein sequence ID" value="MCX3062796.1"/>
    <property type="molecule type" value="Genomic_DNA"/>
</dbReference>
<evidence type="ECO:0000256" key="1">
    <source>
        <dbReference type="SAM" id="SignalP"/>
    </source>
</evidence>
<dbReference type="RefSeq" id="WP_266603234.1">
    <property type="nucleotide sequence ID" value="NZ_JAPHNL010000282.1"/>
</dbReference>
<proteinExistence type="predicted"/>
<name>A0ABT3U0G2_9ACTN</name>
<evidence type="ECO:0000313" key="3">
    <source>
        <dbReference type="Proteomes" id="UP001163064"/>
    </source>
</evidence>
<keyword evidence="3" id="KW-1185">Reference proteome</keyword>
<accession>A0ABT3U0G2</accession>
<protein>
    <recommendedName>
        <fullName evidence="4">Lipoprotein</fullName>
    </recommendedName>
</protein>
<comment type="caution">
    <text evidence="2">The sequence shown here is derived from an EMBL/GenBank/DDBJ whole genome shotgun (WGS) entry which is preliminary data.</text>
</comment>
<dbReference type="Proteomes" id="UP001163064">
    <property type="component" value="Unassembled WGS sequence"/>
</dbReference>
<keyword evidence="1" id="KW-0732">Signal</keyword>
<evidence type="ECO:0008006" key="4">
    <source>
        <dbReference type="Google" id="ProtNLM"/>
    </source>
</evidence>
<feature type="chain" id="PRO_5047372526" description="Lipoprotein" evidence="1">
    <location>
        <begin position="22"/>
        <end position="175"/>
    </location>
</feature>
<feature type="signal peptide" evidence="1">
    <location>
        <begin position="1"/>
        <end position="21"/>
    </location>
</feature>